<sequence>MTISFLRYESAFKTASKELLDAVNSARRNGRVAADGLMVFLLRQERRWSSSEAVLSGAEGLANYLNRLDGKPSLGRCQQALAHVFAGCQYQDLIGYWNSDIARLLADLILPPPDTIEDGIEVIHPYPLELQRVPLLAPLKSHWEANNVSTSQRAFLPPMPPPEIFGLKRFGPHEIFRSWPLGKKGELSNARMTIVLKDGAGKYIGAVHWNWWGYRLAGSDYTIYAKDGDAWLYVTMDIRPKKPLPDRGPKVEWISEEEFIRHMEFLVPEDSADEEGGQ</sequence>
<organism evidence="1 2">
    <name type="scientific">Magnetospirillum sulfuroxidans</name>
    <dbReference type="NCBI Taxonomy" id="611300"/>
    <lineage>
        <taxon>Bacteria</taxon>
        <taxon>Pseudomonadati</taxon>
        <taxon>Pseudomonadota</taxon>
        <taxon>Alphaproteobacteria</taxon>
        <taxon>Rhodospirillales</taxon>
        <taxon>Rhodospirillaceae</taxon>
        <taxon>Magnetospirillum</taxon>
    </lineage>
</organism>
<proteinExistence type="predicted"/>
<gene>
    <name evidence="1" type="ORF">KEC16_10335</name>
</gene>
<comment type="caution">
    <text evidence="1">The sequence shown here is derived from an EMBL/GenBank/DDBJ whole genome shotgun (WGS) entry which is preliminary data.</text>
</comment>
<protein>
    <submittedName>
        <fullName evidence="1">Uncharacterized protein</fullName>
    </submittedName>
</protein>
<name>A0ABS5ICF6_9PROT</name>
<dbReference type="Proteomes" id="UP000680714">
    <property type="component" value="Unassembled WGS sequence"/>
</dbReference>
<reference evidence="1 2" key="1">
    <citation type="submission" date="2021-04" db="EMBL/GenBank/DDBJ databases">
        <title>Magnetospirillum sulfuroxidans sp. nov., a facultative chemolithoautotrophic sulfur-oxidizing alphaproteobacterium isolated from freshwater sediment and proposals for Paramagetospirillum gen. nov., and Magnetospirillaceae fam. nov.</title>
        <authorList>
            <person name="Koziaeva V."/>
            <person name="Geelhoed J.S."/>
            <person name="Sorokin D.Y."/>
            <person name="Grouzdev D.S."/>
        </authorList>
    </citation>
    <scope>NUCLEOTIDE SEQUENCE [LARGE SCALE GENOMIC DNA]</scope>
    <source>
        <strain evidence="1 2">J10</strain>
    </source>
</reference>
<evidence type="ECO:0000313" key="1">
    <source>
        <dbReference type="EMBL" id="MBR9972110.1"/>
    </source>
</evidence>
<evidence type="ECO:0000313" key="2">
    <source>
        <dbReference type="Proteomes" id="UP000680714"/>
    </source>
</evidence>
<dbReference type="RefSeq" id="WP_211548543.1">
    <property type="nucleotide sequence ID" value="NZ_JAGTUF010000008.1"/>
</dbReference>
<keyword evidence="2" id="KW-1185">Reference proteome</keyword>
<dbReference type="EMBL" id="JAGTUF010000008">
    <property type="protein sequence ID" value="MBR9972110.1"/>
    <property type="molecule type" value="Genomic_DNA"/>
</dbReference>
<accession>A0ABS5ICF6</accession>